<dbReference type="PANTHER" id="PTHR22956">
    <property type="entry name" value="ANKYRIN REPEAT-CONTAINING PROTEIN F37A4.4-RELATED-RELATED"/>
    <property type="match status" value="1"/>
</dbReference>
<keyword evidence="2" id="KW-0472">Membrane</keyword>
<evidence type="ECO:0000256" key="3">
    <source>
        <dbReference type="SAM" id="SignalP"/>
    </source>
</evidence>
<sequence>NKTRTKKISWLVFELFWIIYLSNCFSESYEKRGANLESLDQLKLLLSTQLDFAIYHSRLKDGRHTVGKLKEFFDEIFGHVQKSSSKTVVIQSSFSPLMIVGLCMGTVFLIVIGSLMIYGCTANGRAKYQNLYLYYFGKQADFEKRWRYASFADEQDGKNTMLDAIREVNKTNLIAALKRGAYINAYNNFGNTALHAATKGLYPELVEVLIRHGADRSLLNVKNRTPEQMIPVNYDGLSPEKVEKCEKIKNIFKKYQKKKFKKSVPLKFPSTSFHIFIEDRTNNELTNRFNEAFESITSIEVSPTTTHLVVKTNPDGILETDRLDLLFWIFYGAIIVKESWMSDCLEDMRLINKDYNYLVEKVKYKGIIYDT</sequence>
<feature type="signal peptide" evidence="3">
    <location>
        <begin position="1"/>
        <end position="24"/>
    </location>
</feature>
<evidence type="ECO:0000313" key="6">
    <source>
        <dbReference type="Proteomes" id="UP000008068"/>
    </source>
</evidence>
<dbReference type="SMART" id="SM00292">
    <property type="entry name" value="BRCT"/>
    <property type="match status" value="1"/>
</dbReference>
<dbReference type="Pfam" id="PF00023">
    <property type="entry name" value="Ank"/>
    <property type="match status" value="1"/>
</dbReference>
<dbReference type="PANTHER" id="PTHR22956:SF14">
    <property type="entry name" value="BRCT DOMAIN-CONTAINING PROTEIN"/>
    <property type="match status" value="1"/>
</dbReference>
<dbReference type="InterPro" id="IPR053345">
    <property type="entry name" value="Ankyrin_repeat-containing"/>
</dbReference>
<accession>G0PK98</accession>
<dbReference type="InterPro" id="IPR001357">
    <property type="entry name" value="BRCT_dom"/>
</dbReference>
<feature type="domain" description="BRCT" evidence="4">
    <location>
        <begin position="300"/>
        <end position="358"/>
    </location>
</feature>
<dbReference type="InterPro" id="IPR002110">
    <property type="entry name" value="Ankyrin_rpt"/>
</dbReference>
<dbReference type="InterPro" id="IPR036420">
    <property type="entry name" value="BRCT_dom_sf"/>
</dbReference>
<dbReference type="Pfam" id="PF00533">
    <property type="entry name" value="BRCT"/>
    <property type="match status" value="1"/>
</dbReference>
<dbReference type="OrthoDB" id="2157354at2759"/>
<dbReference type="eggNOG" id="KOG4177">
    <property type="taxonomic scope" value="Eukaryota"/>
</dbReference>
<feature type="transmembrane region" description="Helical" evidence="2">
    <location>
        <begin position="97"/>
        <end position="118"/>
    </location>
</feature>
<dbReference type="Proteomes" id="UP000008068">
    <property type="component" value="Unassembled WGS sequence"/>
</dbReference>
<dbReference type="Gene3D" id="1.25.40.20">
    <property type="entry name" value="Ankyrin repeat-containing domain"/>
    <property type="match status" value="1"/>
</dbReference>
<evidence type="ECO:0000259" key="4">
    <source>
        <dbReference type="PROSITE" id="PS50172"/>
    </source>
</evidence>
<keyword evidence="6" id="KW-1185">Reference proteome</keyword>
<keyword evidence="2" id="KW-1133">Transmembrane helix</keyword>
<dbReference type="PROSITE" id="PS50297">
    <property type="entry name" value="ANK_REP_REGION"/>
    <property type="match status" value="1"/>
</dbReference>
<evidence type="ECO:0000313" key="5">
    <source>
        <dbReference type="EMBL" id="EGT31886.1"/>
    </source>
</evidence>
<gene>
    <name evidence="5" type="ORF">CAEBREN_28523</name>
</gene>
<evidence type="ECO:0000256" key="1">
    <source>
        <dbReference type="PROSITE-ProRule" id="PRU00023"/>
    </source>
</evidence>
<reference evidence="6" key="1">
    <citation type="submission" date="2011-07" db="EMBL/GenBank/DDBJ databases">
        <authorList>
            <consortium name="Caenorhabditis brenneri Sequencing and Analysis Consortium"/>
            <person name="Wilson R.K."/>
        </authorList>
    </citation>
    <scope>NUCLEOTIDE SEQUENCE [LARGE SCALE GENOMIC DNA]</scope>
    <source>
        <strain evidence="6">PB2801</strain>
    </source>
</reference>
<feature type="non-terminal residue" evidence="5">
    <location>
        <position position="1"/>
    </location>
</feature>
<dbReference type="EMBL" id="GL380828">
    <property type="protein sequence ID" value="EGT31886.1"/>
    <property type="molecule type" value="Genomic_DNA"/>
</dbReference>
<feature type="repeat" description="ANK" evidence="1">
    <location>
        <begin position="189"/>
        <end position="221"/>
    </location>
</feature>
<protein>
    <recommendedName>
        <fullName evidence="4">BRCT domain-containing protein</fullName>
    </recommendedName>
</protein>
<dbReference type="SUPFAM" id="SSF48403">
    <property type="entry name" value="Ankyrin repeat"/>
    <property type="match status" value="1"/>
</dbReference>
<dbReference type="AlphaFoldDB" id="G0PK98"/>
<dbReference type="SMART" id="SM00248">
    <property type="entry name" value="ANK"/>
    <property type="match status" value="2"/>
</dbReference>
<keyword evidence="1" id="KW-0040">ANK repeat</keyword>
<evidence type="ECO:0000256" key="2">
    <source>
        <dbReference type="SAM" id="Phobius"/>
    </source>
</evidence>
<dbReference type="PROSITE" id="PS50088">
    <property type="entry name" value="ANK_REPEAT"/>
    <property type="match status" value="1"/>
</dbReference>
<feature type="non-terminal residue" evidence="5">
    <location>
        <position position="371"/>
    </location>
</feature>
<dbReference type="Gene3D" id="3.40.50.10190">
    <property type="entry name" value="BRCT domain"/>
    <property type="match status" value="1"/>
</dbReference>
<proteinExistence type="predicted"/>
<dbReference type="InParanoid" id="G0PK98"/>
<dbReference type="InterPro" id="IPR036770">
    <property type="entry name" value="Ankyrin_rpt-contain_sf"/>
</dbReference>
<dbReference type="SUPFAM" id="SSF52113">
    <property type="entry name" value="BRCT domain"/>
    <property type="match status" value="1"/>
</dbReference>
<dbReference type="PROSITE" id="PS50172">
    <property type="entry name" value="BRCT"/>
    <property type="match status" value="1"/>
</dbReference>
<feature type="chain" id="PRO_5003406506" description="BRCT domain-containing protein" evidence="3">
    <location>
        <begin position="25"/>
        <end position="371"/>
    </location>
</feature>
<organism evidence="6">
    <name type="scientific">Caenorhabditis brenneri</name>
    <name type="common">Nematode worm</name>
    <dbReference type="NCBI Taxonomy" id="135651"/>
    <lineage>
        <taxon>Eukaryota</taxon>
        <taxon>Metazoa</taxon>
        <taxon>Ecdysozoa</taxon>
        <taxon>Nematoda</taxon>
        <taxon>Chromadorea</taxon>
        <taxon>Rhabditida</taxon>
        <taxon>Rhabditina</taxon>
        <taxon>Rhabditomorpha</taxon>
        <taxon>Rhabditoidea</taxon>
        <taxon>Rhabditidae</taxon>
        <taxon>Peloderinae</taxon>
        <taxon>Caenorhabditis</taxon>
    </lineage>
</organism>
<dbReference type="STRING" id="135651.G0PK98"/>
<keyword evidence="3" id="KW-0732">Signal</keyword>
<name>G0PK98_CAEBE</name>
<dbReference type="HOGENOM" id="CLU_747172_0_0_1"/>
<keyword evidence="2" id="KW-0812">Transmembrane</keyword>